<name>T0JUV6_COLGC</name>
<comment type="caution">
    <text evidence="1">The sequence shown here is derived from an EMBL/GenBank/DDBJ whole genome shotgun (WGS) entry which is preliminary data.</text>
</comment>
<organism evidence="1 2">
    <name type="scientific">Colletotrichum gloeosporioides (strain Cg-14)</name>
    <name type="common">Anthracnose fungus</name>
    <name type="synonym">Glomerella cingulata</name>
    <dbReference type="NCBI Taxonomy" id="1237896"/>
    <lineage>
        <taxon>Eukaryota</taxon>
        <taxon>Fungi</taxon>
        <taxon>Dikarya</taxon>
        <taxon>Ascomycota</taxon>
        <taxon>Pezizomycotina</taxon>
        <taxon>Sordariomycetes</taxon>
        <taxon>Hypocreomycetidae</taxon>
        <taxon>Glomerellales</taxon>
        <taxon>Glomerellaceae</taxon>
        <taxon>Colletotrichum</taxon>
        <taxon>Colletotrichum gloeosporioides species complex</taxon>
    </lineage>
</organism>
<proteinExistence type="predicted"/>
<sequence>MSTSRIRDSAATVLDCTKFRTLI</sequence>
<evidence type="ECO:0000313" key="1">
    <source>
        <dbReference type="EMBL" id="EQB46767.1"/>
    </source>
</evidence>
<evidence type="ECO:0000313" key="2">
    <source>
        <dbReference type="Proteomes" id="UP000015530"/>
    </source>
</evidence>
<dbReference type="AlphaFoldDB" id="T0JUV6"/>
<protein>
    <submittedName>
        <fullName evidence="1">Uncharacterized protein</fullName>
    </submittedName>
</protein>
<dbReference type="Proteomes" id="UP000015530">
    <property type="component" value="Unassembled WGS sequence"/>
</dbReference>
<gene>
    <name evidence="1" type="ORF">CGLO_14163</name>
</gene>
<dbReference type="EMBL" id="AMYD01003270">
    <property type="protein sequence ID" value="EQB46767.1"/>
    <property type="molecule type" value="Genomic_DNA"/>
</dbReference>
<accession>T0JUV6</accession>
<reference evidence="2" key="1">
    <citation type="journal article" date="2013" name="Mol. Plant Microbe Interact.">
        <title>Global aspects of pacC regulation of pathogenicity genes in Colletotrichum gloeosporioides as revealed by transcriptome analysis.</title>
        <authorList>
            <person name="Alkan N."/>
            <person name="Meng X."/>
            <person name="Friedlander G."/>
            <person name="Reuveni E."/>
            <person name="Sukno S."/>
            <person name="Sherman A."/>
            <person name="Thon M."/>
            <person name="Fluhr R."/>
            <person name="Prusky D."/>
        </authorList>
    </citation>
    <scope>NUCLEOTIDE SEQUENCE [LARGE SCALE GENOMIC DNA]</scope>
    <source>
        <strain evidence="2">Cg-14</strain>
    </source>
</reference>
<dbReference type="HOGENOM" id="CLU_3423280_0_0_1"/>